<keyword evidence="18" id="KW-1185">Reference proteome</keyword>
<dbReference type="InterPro" id="IPR017853">
    <property type="entry name" value="GH"/>
</dbReference>
<evidence type="ECO:0000259" key="16">
    <source>
        <dbReference type="Pfam" id="PF22666"/>
    </source>
</evidence>
<feature type="domain" description="Beta-mannosidase Ig-fold" evidence="14">
    <location>
        <begin position="752"/>
        <end position="827"/>
    </location>
</feature>
<feature type="domain" description="Beta-mannosidase-like galactose-binding" evidence="16">
    <location>
        <begin position="14"/>
        <end position="182"/>
    </location>
</feature>
<evidence type="ECO:0000256" key="9">
    <source>
        <dbReference type="ARBA" id="ARBA00023295"/>
    </source>
</evidence>
<organism evidence="17 18">
    <name type="scientific">Clostridium oryzae</name>
    <dbReference type="NCBI Taxonomy" id="1450648"/>
    <lineage>
        <taxon>Bacteria</taxon>
        <taxon>Bacillati</taxon>
        <taxon>Bacillota</taxon>
        <taxon>Clostridia</taxon>
        <taxon>Eubacteriales</taxon>
        <taxon>Clostridiaceae</taxon>
        <taxon>Clostridium</taxon>
    </lineage>
</organism>
<dbReference type="PANTHER" id="PTHR43730">
    <property type="entry name" value="BETA-MANNOSIDASE"/>
    <property type="match status" value="1"/>
</dbReference>
<comment type="caution">
    <text evidence="17">The sequence shown here is derived from an EMBL/GenBank/DDBJ whole genome shotgun (WGS) entry which is preliminary data.</text>
</comment>
<comment type="subunit">
    <text evidence="4">Homodimer.</text>
</comment>
<comment type="similarity">
    <text evidence="10">Belongs to the glycosyl hydrolase 2 family. Beta-mannosidase B subfamily.</text>
</comment>
<evidence type="ECO:0000256" key="6">
    <source>
        <dbReference type="ARBA" id="ARBA00022525"/>
    </source>
</evidence>
<dbReference type="GO" id="GO:0004567">
    <property type="term" value="F:beta-mannosidase activity"/>
    <property type="evidence" value="ECO:0007669"/>
    <property type="project" value="UniProtKB-EC"/>
</dbReference>
<dbReference type="GO" id="GO:0005576">
    <property type="term" value="C:extracellular region"/>
    <property type="evidence" value="ECO:0007669"/>
    <property type="project" value="UniProtKB-SubCell"/>
</dbReference>
<proteinExistence type="inferred from homology"/>
<evidence type="ECO:0000256" key="8">
    <source>
        <dbReference type="ARBA" id="ARBA00023180"/>
    </source>
</evidence>
<dbReference type="InterPro" id="IPR008979">
    <property type="entry name" value="Galactose-bd-like_sf"/>
</dbReference>
<dbReference type="InterPro" id="IPR054593">
    <property type="entry name" value="Beta-mannosidase-like_N2"/>
</dbReference>
<comment type="catalytic activity">
    <reaction evidence="1">
        <text>Hydrolysis of terminal, non-reducing beta-D-mannose residues in beta-D-mannosides.</text>
        <dbReference type="EC" id="3.2.1.25"/>
    </reaction>
</comment>
<dbReference type="Pfam" id="PF00703">
    <property type="entry name" value="Glyco_hydro_2"/>
    <property type="match status" value="1"/>
</dbReference>
<evidence type="ECO:0000256" key="11">
    <source>
        <dbReference type="ARBA" id="ARBA00041069"/>
    </source>
</evidence>
<evidence type="ECO:0000256" key="5">
    <source>
        <dbReference type="ARBA" id="ARBA00012754"/>
    </source>
</evidence>
<evidence type="ECO:0000259" key="14">
    <source>
        <dbReference type="Pfam" id="PF17753"/>
    </source>
</evidence>
<dbReference type="Gene3D" id="2.60.40.10">
    <property type="entry name" value="Immunoglobulins"/>
    <property type="match status" value="3"/>
</dbReference>
<dbReference type="OrthoDB" id="9801077at2"/>
<evidence type="ECO:0000256" key="4">
    <source>
        <dbReference type="ARBA" id="ARBA00011738"/>
    </source>
</evidence>
<reference evidence="17 18" key="1">
    <citation type="submission" date="2017-03" db="EMBL/GenBank/DDBJ databases">
        <title>Genome sequence of Clostridium oryzae DSM 28571.</title>
        <authorList>
            <person name="Poehlein A."/>
            <person name="Daniel R."/>
        </authorList>
    </citation>
    <scope>NUCLEOTIDE SEQUENCE [LARGE SCALE GENOMIC DNA]</scope>
    <source>
        <strain evidence="17 18">DSM 28571</strain>
    </source>
</reference>
<name>A0A1V4IU22_9CLOT</name>
<evidence type="ECO:0000313" key="18">
    <source>
        <dbReference type="Proteomes" id="UP000190080"/>
    </source>
</evidence>
<dbReference type="SUPFAM" id="SSF49785">
    <property type="entry name" value="Galactose-binding domain-like"/>
    <property type="match status" value="1"/>
</dbReference>
<dbReference type="PANTHER" id="PTHR43730:SF1">
    <property type="entry name" value="BETA-MANNOSIDASE"/>
    <property type="match status" value="1"/>
</dbReference>
<evidence type="ECO:0000256" key="2">
    <source>
        <dbReference type="ARBA" id="ARBA00004613"/>
    </source>
</evidence>
<dbReference type="EC" id="3.2.1.25" evidence="5"/>
<evidence type="ECO:0000259" key="15">
    <source>
        <dbReference type="Pfam" id="PF17786"/>
    </source>
</evidence>
<dbReference type="SUPFAM" id="SSF49303">
    <property type="entry name" value="beta-Galactosidase/glucuronidase domain"/>
    <property type="match status" value="2"/>
</dbReference>
<evidence type="ECO:0000259" key="13">
    <source>
        <dbReference type="Pfam" id="PF00703"/>
    </source>
</evidence>
<dbReference type="InterPro" id="IPR041447">
    <property type="entry name" value="Mannosidase_ig"/>
</dbReference>
<comment type="pathway">
    <text evidence="3">Glycan metabolism; N-glycan degradation.</text>
</comment>
<keyword evidence="9 17" id="KW-0326">Glycosidase</keyword>
<dbReference type="Pfam" id="PF17753">
    <property type="entry name" value="Ig_mannosidase"/>
    <property type="match status" value="1"/>
</dbReference>
<dbReference type="AlphaFoldDB" id="A0A1V4IU22"/>
<evidence type="ECO:0000313" key="17">
    <source>
        <dbReference type="EMBL" id="OPJ63541.1"/>
    </source>
</evidence>
<sequence>MIDKRLVINLNGIWSMQTLPEGEVLNGKVPGSVLNDLLTNKKIEDPFWRDNEKDVKKLFYNDYSYTKEFEISKANLAYDNLELVCYGLDTLAEIYLNGTLLSETNNMHRTWKFNVLNRLNEGKNTIKIVFRSPLLFIEEKTKNSDITFAPTGCIPGNNYLRKAHCMFGWDWGPQLPDAGIWRNIQIEGYNTSKLEDVYVTQFHRENRVDLNVKIKVKNFSNVSDLKAICTITAPDGSETKESCHIIDCESEINLSVNNPELWWPNGYGNQSLYNVKVELVKAENLLDAYSIRIGLRTLTVSQEADEWGKEFAFTVNGKKIFAMGADYIPEDNIYSRITPERTNKLITDCARANFNCLRVWGGGFYPSDFFFDICDELGIIIWEDLMFACNIYEMTEEFEENIAAEVEDNVKRLRHHASLGLWCGNNEMETAWVDWGGVKEHSLKLKADYIKQFETLLPKVVKKNDPNTFYWASSPSSGGCFDDPNSENRGDVHNWEVWHGLKPFTAYRNRFCRFCSEFGFESFPSIKTVKTYTNESDRNIFSKIMEWHQRCDSGNGKILYYLSENYKYPKDFESMLYVSQLLQMEAVRYGVEHWRRYRGRCMGATYWQLNDCWPVASWASIDSLGRWKALHYGAKRFFSPLLASVEDDDTLIKIFVHNETLEDKKGKLVIKLKDKNYNVSFEKTLDVKLPNLSAAKAFEKDFAEFFINEDLKSELFLEYALSVDGNIVSSGSHLFLKAKHFDFAGTTYMVLVKDLGDKFEIKVKADIYAAFVELDFDNMDAIFSDNYFDITDAEGKTVYLMKNDLSDSSVDAADIEKRIKVRSIADTF</sequence>
<dbReference type="Pfam" id="PF17786">
    <property type="entry name" value="Mannosidase_ig"/>
    <property type="match status" value="1"/>
</dbReference>
<dbReference type="RefSeq" id="WP_079422475.1">
    <property type="nucleotide sequence ID" value="NZ_MZGV01000008.1"/>
</dbReference>
<feature type="domain" description="Glycoside hydrolase family 2 immunoglobulin-like beta-sandwich" evidence="13">
    <location>
        <begin position="194"/>
        <end position="296"/>
    </location>
</feature>
<dbReference type="InterPro" id="IPR050887">
    <property type="entry name" value="Beta-mannosidase_GH2"/>
</dbReference>
<dbReference type="EMBL" id="MZGV01000008">
    <property type="protein sequence ID" value="OPJ63541.1"/>
    <property type="molecule type" value="Genomic_DNA"/>
</dbReference>
<dbReference type="Proteomes" id="UP000190080">
    <property type="component" value="Unassembled WGS sequence"/>
</dbReference>
<evidence type="ECO:0000256" key="12">
    <source>
        <dbReference type="ARBA" id="ARBA00041614"/>
    </source>
</evidence>
<dbReference type="GO" id="GO:0006516">
    <property type="term" value="P:glycoprotein catabolic process"/>
    <property type="evidence" value="ECO:0007669"/>
    <property type="project" value="TreeGrafter"/>
</dbReference>
<evidence type="ECO:0000256" key="3">
    <source>
        <dbReference type="ARBA" id="ARBA00004740"/>
    </source>
</evidence>
<keyword evidence="6" id="KW-0964">Secreted</keyword>
<dbReference type="InterPro" id="IPR041625">
    <property type="entry name" value="Beta-mannosidase_Ig"/>
</dbReference>
<dbReference type="Gene3D" id="3.20.20.80">
    <property type="entry name" value="Glycosidases"/>
    <property type="match status" value="1"/>
</dbReference>
<comment type="subcellular location">
    <subcellularLocation>
        <location evidence="2">Secreted</location>
    </subcellularLocation>
</comment>
<feature type="domain" description="Mannosidase Ig/CBM-like" evidence="15">
    <location>
        <begin position="652"/>
        <end position="740"/>
    </location>
</feature>
<dbReference type="Gene3D" id="2.60.120.260">
    <property type="entry name" value="Galactose-binding domain-like"/>
    <property type="match status" value="1"/>
</dbReference>
<evidence type="ECO:0000256" key="7">
    <source>
        <dbReference type="ARBA" id="ARBA00022801"/>
    </source>
</evidence>
<keyword evidence="7 17" id="KW-0378">Hydrolase</keyword>
<evidence type="ECO:0000256" key="10">
    <source>
        <dbReference type="ARBA" id="ARBA00038429"/>
    </source>
</evidence>
<dbReference type="STRING" id="1450648.CLORY_10490"/>
<protein>
    <recommendedName>
        <fullName evidence="11">Beta-mannosidase B</fullName>
        <ecNumber evidence="5">3.2.1.25</ecNumber>
    </recommendedName>
    <alternativeName>
        <fullName evidence="12">Mannanase B</fullName>
    </alternativeName>
</protein>
<dbReference type="FunFam" id="3.20.20.80:FF:000050">
    <property type="entry name" value="Beta-mannosidase B"/>
    <property type="match status" value="1"/>
</dbReference>
<dbReference type="InterPro" id="IPR006102">
    <property type="entry name" value="Ig-like_GH2"/>
</dbReference>
<dbReference type="Pfam" id="PF22666">
    <property type="entry name" value="Glyco_hydro_2_N2"/>
    <property type="match status" value="1"/>
</dbReference>
<keyword evidence="8" id="KW-0325">Glycoprotein</keyword>
<evidence type="ECO:0000256" key="1">
    <source>
        <dbReference type="ARBA" id="ARBA00000829"/>
    </source>
</evidence>
<dbReference type="SUPFAM" id="SSF51445">
    <property type="entry name" value="(Trans)glycosidases"/>
    <property type="match status" value="1"/>
</dbReference>
<gene>
    <name evidence="17" type="primary">csxA</name>
    <name evidence="17" type="ORF">CLORY_10490</name>
</gene>
<accession>A0A1V4IU22</accession>
<dbReference type="GO" id="GO:0005975">
    <property type="term" value="P:carbohydrate metabolic process"/>
    <property type="evidence" value="ECO:0007669"/>
    <property type="project" value="InterPro"/>
</dbReference>
<dbReference type="InterPro" id="IPR013783">
    <property type="entry name" value="Ig-like_fold"/>
</dbReference>
<dbReference type="InterPro" id="IPR036156">
    <property type="entry name" value="Beta-gal/glucu_dom_sf"/>
</dbReference>